<comment type="caution">
    <text evidence="1">The sequence shown here is derived from an EMBL/GenBank/DDBJ whole genome shotgun (WGS) entry which is preliminary data.</text>
</comment>
<dbReference type="Gene3D" id="3.40.50.1000">
    <property type="entry name" value="HAD superfamily/HAD-like"/>
    <property type="match status" value="1"/>
</dbReference>
<proteinExistence type="predicted"/>
<evidence type="ECO:0008006" key="3">
    <source>
        <dbReference type="Google" id="ProtNLM"/>
    </source>
</evidence>
<dbReference type="Proteomes" id="UP001623661">
    <property type="component" value="Unassembled WGS sequence"/>
</dbReference>
<evidence type="ECO:0000313" key="1">
    <source>
        <dbReference type="EMBL" id="MFL0269859.1"/>
    </source>
</evidence>
<reference evidence="1 2" key="1">
    <citation type="submission" date="2024-11" db="EMBL/GenBank/DDBJ databases">
        <authorList>
            <person name="Heng Y.C."/>
            <person name="Lim A.C.H."/>
            <person name="Lee J.K.Y."/>
            <person name="Kittelmann S."/>
        </authorList>
    </citation>
    <scope>NUCLEOTIDE SEQUENCE [LARGE SCALE GENOMIC DNA]</scope>
    <source>
        <strain evidence="1 2">WILCCON 0202</strain>
    </source>
</reference>
<sequence length="113" mass="13671">MENKIDLRKKYNRTLVVDIDSVLAIEDRNTPLIDRMVINDAVEAIRMLKQKGFKIILYTSRFNFQKDETIEWLNKNNIEFDRIVFGKPRGFLYIDDRGYRFKGWKKFFEDVEL</sequence>
<dbReference type="InterPro" id="IPR036412">
    <property type="entry name" value="HAD-like_sf"/>
</dbReference>
<accession>A0ABW8TVV8</accession>
<protein>
    <recommendedName>
        <fullName evidence="3">Hydrolase</fullName>
    </recommendedName>
</protein>
<dbReference type="SUPFAM" id="SSF56784">
    <property type="entry name" value="HAD-like"/>
    <property type="match status" value="1"/>
</dbReference>
<dbReference type="RefSeq" id="WP_406766480.1">
    <property type="nucleotide sequence ID" value="NZ_JBJHZY010000004.1"/>
</dbReference>
<name>A0ABW8TVV8_9CLOT</name>
<dbReference type="Pfam" id="PF24694">
    <property type="entry name" value="LNS2_PITM1-3"/>
    <property type="match status" value="1"/>
</dbReference>
<dbReference type="InterPro" id="IPR023214">
    <property type="entry name" value="HAD_sf"/>
</dbReference>
<organism evidence="1 2">
    <name type="scientific">Candidatus Clostridium radicumherbarum</name>
    <dbReference type="NCBI Taxonomy" id="3381662"/>
    <lineage>
        <taxon>Bacteria</taxon>
        <taxon>Bacillati</taxon>
        <taxon>Bacillota</taxon>
        <taxon>Clostridia</taxon>
        <taxon>Eubacteriales</taxon>
        <taxon>Clostridiaceae</taxon>
        <taxon>Clostridium</taxon>
    </lineage>
</organism>
<evidence type="ECO:0000313" key="2">
    <source>
        <dbReference type="Proteomes" id="UP001623661"/>
    </source>
</evidence>
<keyword evidence="2" id="KW-1185">Reference proteome</keyword>
<gene>
    <name evidence="1" type="ORF">ACJDUH_17425</name>
</gene>
<dbReference type="EMBL" id="JBJHZY010000004">
    <property type="protein sequence ID" value="MFL0269859.1"/>
    <property type="molecule type" value="Genomic_DNA"/>
</dbReference>